<name>A0A1E4T4M0_9ASCO</name>
<dbReference type="OrthoDB" id="1741594at2759"/>
<dbReference type="AlphaFoldDB" id="A0A1E4T4M0"/>
<dbReference type="GO" id="GO:0004376">
    <property type="term" value="F:GPI mannosyltransferase activity"/>
    <property type="evidence" value="ECO:0007669"/>
    <property type="project" value="InterPro"/>
</dbReference>
<evidence type="ECO:0000256" key="3">
    <source>
        <dbReference type="ARBA" id="ARBA00011071"/>
    </source>
</evidence>
<sequence length="402" mass="46943">MPLIVQTINDFKIPRMSTKFLLATSLIARIAFLIFGIYQDKYMKLPYTDIDYFVFTDASRFVFQNESPYLRDTYRYTPLLAWLLLPCNYWFEFGYLIIKILQFNKKNTNLSLLWLWNPMVITISTRGSSESIMTIVVLLITYHAMHNNIIISGLLSGLAIHLKIYPVIYIPAILLTINSTQSFKQPITLDRLLFIISTVVSFGALTALMYYYYGWEYLNEAYLYHLIRLDHRHNFSIYNIALYFNSYTEKSSLKFFGDFLKLEKLAFIPQLSLSAVLIPLTLANINLPSCLFIQTFTFITFNKVITSQYFIWFLCFLPMYLSTTTISLKKGVILIIGWVLTQALWLYYGYKLEFLGEIGIFTFGIWSSSCIFFIWNCYMIGEFITDVREQGHTNVEVQGVTD</sequence>
<keyword evidence="9 13" id="KW-0256">Endoplasmic reticulum</keyword>
<evidence type="ECO:0000256" key="9">
    <source>
        <dbReference type="ARBA" id="ARBA00022824"/>
    </source>
</evidence>
<evidence type="ECO:0000256" key="1">
    <source>
        <dbReference type="ARBA" id="ARBA00004477"/>
    </source>
</evidence>
<feature type="transmembrane region" description="Helical" evidence="13">
    <location>
        <begin position="192"/>
        <end position="215"/>
    </location>
</feature>
<keyword evidence="10 13" id="KW-1133">Transmembrane helix</keyword>
<gene>
    <name evidence="14" type="ORF">CANARDRAFT_211233</name>
</gene>
<protein>
    <recommendedName>
        <fullName evidence="4 13">GPI mannosyltransferase 1</fullName>
        <ecNumber evidence="13">2.4.1.-</ecNumber>
    </recommendedName>
    <alternativeName>
        <fullName evidence="13">GPI mannosyltransferase I</fullName>
    </alternativeName>
</protein>
<evidence type="ECO:0000256" key="7">
    <source>
        <dbReference type="ARBA" id="ARBA00022679"/>
    </source>
</evidence>
<dbReference type="InterPro" id="IPR007704">
    <property type="entry name" value="PIG-M"/>
</dbReference>
<feature type="transmembrane region" description="Helical" evidence="13">
    <location>
        <begin position="149"/>
        <end position="171"/>
    </location>
</feature>
<dbReference type="PANTHER" id="PTHR12886">
    <property type="entry name" value="PIG-M MANNOSYLTRANSFERASE"/>
    <property type="match status" value="1"/>
</dbReference>
<feature type="transmembrane region" description="Helical" evidence="13">
    <location>
        <begin position="265"/>
        <end position="285"/>
    </location>
</feature>
<organism evidence="14 15">
    <name type="scientific">[Candida] arabinofermentans NRRL YB-2248</name>
    <dbReference type="NCBI Taxonomy" id="983967"/>
    <lineage>
        <taxon>Eukaryota</taxon>
        <taxon>Fungi</taxon>
        <taxon>Dikarya</taxon>
        <taxon>Ascomycota</taxon>
        <taxon>Saccharomycotina</taxon>
        <taxon>Pichiomycetes</taxon>
        <taxon>Pichiales</taxon>
        <taxon>Pichiaceae</taxon>
        <taxon>Ogataea</taxon>
        <taxon>Ogataea/Candida clade</taxon>
    </lineage>
</organism>
<evidence type="ECO:0000256" key="8">
    <source>
        <dbReference type="ARBA" id="ARBA00022692"/>
    </source>
</evidence>
<dbReference type="GO" id="GO:1990529">
    <property type="term" value="C:glycosylphosphatidylinositol-mannosyltransferase I complex"/>
    <property type="evidence" value="ECO:0007669"/>
    <property type="project" value="TreeGrafter"/>
</dbReference>
<evidence type="ECO:0000256" key="6">
    <source>
        <dbReference type="ARBA" id="ARBA00022676"/>
    </source>
</evidence>
<proteinExistence type="inferred from homology"/>
<feature type="transmembrane region" description="Helical" evidence="13">
    <location>
        <begin position="119"/>
        <end position="143"/>
    </location>
</feature>
<evidence type="ECO:0000256" key="5">
    <source>
        <dbReference type="ARBA" id="ARBA00022502"/>
    </source>
</evidence>
<accession>A0A1E4T4M0</accession>
<dbReference type="Pfam" id="PF05007">
    <property type="entry name" value="Mannosyl_trans"/>
    <property type="match status" value="1"/>
</dbReference>
<feature type="transmembrane region" description="Helical" evidence="13">
    <location>
        <begin position="20"/>
        <end position="38"/>
    </location>
</feature>
<evidence type="ECO:0000256" key="13">
    <source>
        <dbReference type="RuleBase" id="RU365064"/>
    </source>
</evidence>
<dbReference type="EMBL" id="KV453849">
    <property type="protein sequence ID" value="ODV86706.1"/>
    <property type="molecule type" value="Genomic_DNA"/>
</dbReference>
<dbReference type="STRING" id="983967.A0A1E4T4M0"/>
<dbReference type="GO" id="GO:0051751">
    <property type="term" value="F:alpha-1,4-mannosyltransferase activity"/>
    <property type="evidence" value="ECO:0007669"/>
    <property type="project" value="InterPro"/>
</dbReference>
<feature type="transmembrane region" description="Helical" evidence="13">
    <location>
        <begin position="79"/>
        <end position="98"/>
    </location>
</feature>
<reference evidence="15" key="1">
    <citation type="submission" date="2016-04" db="EMBL/GenBank/DDBJ databases">
        <title>Comparative genomics of biotechnologically important yeasts.</title>
        <authorList>
            <consortium name="DOE Joint Genome Institute"/>
            <person name="Riley R."/>
            <person name="Haridas S."/>
            <person name="Wolfe K.H."/>
            <person name="Lopes M.R."/>
            <person name="Hittinger C.T."/>
            <person name="Goker M."/>
            <person name="Salamov A."/>
            <person name="Wisecaver J."/>
            <person name="Long T.M."/>
            <person name="Aerts A.L."/>
            <person name="Barry K."/>
            <person name="Choi C."/>
            <person name="Clum A."/>
            <person name="Coughlan A.Y."/>
            <person name="Deshpande S."/>
            <person name="Douglass A.P."/>
            <person name="Hanson S.J."/>
            <person name="Klenk H.-P."/>
            <person name="Labutti K."/>
            <person name="Lapidus A."/>
            <person name="Lindquist E."/>
            <person name="Lipzen A."/>
            <person name="Meier-Kolthoff J.P."/>
            <person name="Ohm R.A."/>
            <person name="Otillar R.P."/>
            <person name="Pangilinan J."/>
            <person name="Peng Y."/>
            <person name="Rokas A."/>
            <person name="Rosa C.A."/>
            <person name="Scheuner C."/>
            <person name="Sibirny A.A."/>
            <person name="Slot J.C."/>
            <person name="Stielow J.B."/>
            <person name="Sun H."/>
            <person name="Kurtzman C.P."/>
            <person name="Blackwell M."/>
            <person name="Grigoriev I.V."/>
            <person name="Jeffries T.W."/>
        </authorList>
    </citation>
    <scope>NUCLEOTIDE SEQUENCE [LARGE SCALE GENOMIC DNA]</scope>
    <source>
        <strain evidence="15">NRRL YB-2248</strain>
    </source>
</reference>
<evidence type="ECO:0000256" key="4">
    <source>
        <dbReference type="ARBA" id="ARBA00013797"/>
    </source>
</evidence>
<keyword evidence="15" id="KW-1185">Reference proteome</keyword>
<dbReference type="EC" id="2.4.1.-" evidence="13"/>
<evidence type="ECO:0000256" key="12">
    <source>
        <dbReference type="ARBA" id="ARBA00025399"/>
    </source>
</evidence>
<evidence type="ECO:0000256" key="2">
    <source>
        <dbReference type="ARBA" id="ARBA00004687"/>
    </source>
</evidence>
<comment type="subcellular location">
    <subcellularLocation>
        <location evidence="1 13">Endoplasmic reticulum membrane</location>
        <topology evidence="1 13">Multi-pass membrane protein</topology>
    </subcellularLocation>
</comment>
<dbReference type="GO" id="GO:0006506">
    <property type="term" value="P:GPI anchor biosynthetic process"/>
    <property type="evidence" value="ECO:0007669"/>
    <property type="project" value="UniProtKB-UniPathway"/>
</dbReference>
<dbReference type="PANTHER" id="PTHR12886:SF0">
    <property type="entry name" value="GPI MANNOSYLTRANSFERASE 1"/>
    <property type="match status" value="1"/>
</dbReference>
<feature type="transmembrane region" description="Helical" evidence="13">
    <location>
        <begin position="331"/>
        <end position="348"/>
    </location>
</feature>
<dbReference type="GO" id="GO:0005789">
    <property type="term" value="C:endoplasmic reticulum membrane"/>
    <property type="evidence" value="ECO:0007669"/>
    <property type="project" value="UniProtKB-SubCell"/>
</dbReference>
<feature type="transmembrane region" description="Helical" evidence="13">
    <location>
        <begin position="354"/>
        <end position="378"/>
    </location>
</feature>
<dbReference type="Proteomes" id="UP000094801">
    <property type="component" value="Unassembled WGS sequence"/>
</dbReference>
<comment type="similarity">
    <text evidence="3 13">Belongs to the PIGM family.</text>
</comment>
<keyword evidence="7 13" id="KW-0808">Transferase</keyword>
<comment type="function">
    <text evidence="12 13">Mannosyltransferase involved in glycosylphosphatidylinositol-anchor biosynthesis. Transfers the first alpha-1,4-mannose to GlcN-acyl-PI during GPI precursor assembly. Required for cell wall integrity.</text>
</comment>
<comment type="pathway">
    <text evidence="2 13">Glycolipid biosynthesis; glycosylphosphatidylinositol-anchor biosynthesis.</text>
</comment>
<keyword evidence="11 13" id="KW-0472">Membrane</keyword>
<evidence type="ECO:0000313" key="15">
    <source>
        <dbReference type="Proteomes" id="UP000094801"/>
    </source>
</evidence>
<evidence type="ECO:0000256" key="11">
    <source>
        <dbReference type="ARBA" id="ARBA00023136"/>
    </source>
</evidence>
<evidence type="ECO:0000256" key="10">
    <source>
        <dbReference type="ARBA" id="ARBA00022989"/>
    </source>
</evidence>
<dbReference type="UniPathway" id="UPA00196"/>
<keyword evidence="6 13" id="KW-0328">Glycosyltransferase</keyword>
<keyword evidence="5 13" id="KW-0337">GPI-anchor biosynthesis</keyword>
<evidence type="ECO:0000313" key="14">
    <source>
        <dbReference type="EMBL" id="ODV86706.1"/>
    </source>
</evidence>
<keyword evidence="8 13" id="KW-0812">Transmembrane</keyword>